<name>A0A395LWY6_9BACT</name>
<dbReference type="Proteomes" id="UP000266389">
    <property type="component" value="Unassembled WGS sequence"/>
</dbReference>
<sequence>MTEWVLGIAEKAFGMTGTGARNAERYLRSDVQQLQLPTIWPLQQAVPPRVSLTGRSITTFTDK</sequence>
<accession>A0A395LWY6</accession>
<reference evidence="1 2" key="1">
    <citation type="journal article" date="2011" name="ISME J.">
        <title>Community ecology of hot spring cyanobacterial mats: predominant populations and their functional potential.</title>
        <authorList>
            <person name="Klatt C.G."/>
            <person name="Wood J.M."/>
            <person name="Rusch D.B."/>
            <person name="Bateson M.M."/>
            <person name="Hamamura N."/>
            <person name="Heidelberg J.F."/>
            <person name="Grossman A.R."/>
            <person name="Bhaya D."/>
            <person name="Cohan F.M."/>
            <person name="Kuhl M."/>
            <person name="Bryant D.A."/>
            <person name="Ward D.M."/>
        </authorList>
    </citation>
    <scope>NUCLEOTIDE SEQUENCE [LARGE SCALE GENOMIC DNA]</scope>
    <source>
        <strain evidence="1">OS</strain>
    </source>
</reference>
<dbReference type="EMBL" id="PHFL01000070">
    <property type="protein sequence ID" value="RFM23136.1"/>
    <property type="molecule type" value="Genomic_DNA"/>
</dbReference>
<proteinExistence type="predicted"/>
<dbReference type="AlphaFoldDB" id="A0A395LWY6"/>
<organism evidence="1 2">
    <name type="scientific">Candidatus Thermochlorobacter aerophilus</name>
    <dbReference type="NCBI Taxonomy" id="1868324"/>
    <lineage>
        <taxon>Bacteria</taxon>
        <taxon>Pseudomonadati</taxon>
        <taxon>Chlorobiota</taxon>
        <taxon>Chlorobiia</taxon>
        <taxon>Chlorobiales</taxon>
        <taxon>Candidatus Thermochlorobacteriaceae</taxon>
        <taxon>Candidatus Thermochlorobacter</taxon>
    </lineage>
</organism>
<protein>
    <submittedName>
        <fullName evidence="1">Uncharacterized protein</fullName>
    </submittedName>
</protein>
<evidence type="ECO:0000313" key="2">
    <source>
        <dbReference type="Proteomes" id="UP000266389"/>
    </source>
</evidence>
<comment type="caution">
    <text evidence="1">The sequence shown here is derived from an EMBL/GenBank/DDBJ whole genome shotgun (WGS) entry which is preliminary data.</text>
</comment>
<evidence type="ECO:0000313" key="1">
    <source>
        <dbReference type="EMBL" id="RFM23136.1"/>
    </source>
</evidence>
<gene>
    <name evidence="1" type="ORF">D0433_12775</name>
</gene>